<dbReference type="InterPro" id="IPR013113">
    <property type="entry name" value="SIP_FAD-bd"/>
</dbReference>
<dbReference type="Proteomes" id="UP000475214">
    <property type="component" value="Unassembled WGS sequence"/>
</dbReference>
<name>A0A6L9S801_9ACTN</name>
<dbReference type="PANTHER" id="PTHR30157:SF0">
    <property type="entry name" value="NADPH-DEPENDENT FERRIC-CHELATE REDUCTASE"/>
    <property type="match status" value="1"/>
</dbReference>
<dbReference type="PROSITE" id="PS51384">
    <property type="entry name" value="FAD_FR"/>
    <property type="match status" value="1"/>
</dbReference>
<dbReference type="Gene3D" id="3.40.50.80">
    <property type="entry name" value="Nucleotide-binding domain of ferredoxin-NADP reductase (FNR) module"/>
    <property type="match status" value="1"/>
</dbReference>
<dbReference type="InterPro" id="IPR039374">
    <property type="entry name" value="SIP_fam"/>
</dbReference>
<dbReference type="SUPFAM" id="SSF63380">
    <property type="entry name" value="Riboflavin synthase domain-like"/>
    <property type="match status" value="1"/>
</dbReference>
<dbReference type="AlphaFoldDB" id="A0A6L9S801"/>
<dbReference type="CDD" id="cd06193">
    <property type="entry name" value="siderophore_interacting"/>
    <property type="match status" value="1"/>
</dbReference>
<dbReference type="EMBL" id="JAAGOA010000006">
    <property type="protein sequence ID" value="NEE00692.1"/>
    <property type="molecule type" value="Genomic_DNA"/>
</dbReference>
<dbReference type="Gene3D" id="2.40.30.10">
    <property type="entry name" value="Translation factors"/>
    <property type="match status" value="1"/>
</dbReference>
<reference evidence="2 3" key="1">
    <citation type="submission" date="2020-02" db="EMBL/GenBank/DDBJ databases">
        <authorList>
            <person name="Li X.-J."/>
            <person name="Han X.-M."/>
        </authorList>
    </citation>
    <scope>NUCLEOTIDE SEQUENCE [LARGE SCALE GENOMIC DNA]</scope>
    <source>
        <strain evidence="2 3">CCTCC AB 2017055</strain>
    </source>
</reference>
<sequence length="302" mass="32844">MAQNGRSASRARRITTLHVVRTEWLTPTVVRVVAGGPGFADFVTNEFTDKYVKLLFLAPGVEYPNPLDVAEVQATMPREHWPIKRTYTVRYVDPAAREIAIDFVTHGDTGIAAPWAARAEPGDEIRFFGPAGAYAPNPKADWHLLAGDEAALPAIASALESMDDGVPAHVILDVAGPAEQQPLTTKADAAITWLYRDGSTPTHLNDAATPFTGTQTPSDDGVSRLVAAVKAMPWRPGRAQVFIHGEAGLVKGLRPYLLDDRGVARGDLSLSGYWRAGMVEDDFQAWKKTERESGRETVIYPS</sequence>
<dbReference type="InterPro" id="IPR017938">
    <property type="entry name" value="Riboflavin_synthase-like_b-brl"/>
</dbReference>
<dbReference type="Pfam" id="PF04954">
    <property type="entry name" value="SIP"/>
    <property type="match status" value="1"/>
</dbReference>
<evidence type="ECO:0000313" key="3">
    <source>
        <dbReference type="Proteomes" id="UP000475214"/>
    </source>
</evidence>
<organism evidence="2 3">
    <name type="scientific">Phytoactinopolyspora halotolerans</name>
    <dbReference type="NCBI Taxonomy" id="1981512"/>
    <lineage>
        <taxon>Bacteria</taxon>
        <taxon>Bacillati</taxon>
        <taxon>Actinomycetota</taxon>
        <taxon>Actinomycetes</taxon>
        <taxon>Jiangellales</taxon>
        <taxon>Jiangellaceae</taxon>
        <taxon>Phytoactinopolyspora</taxon>
    </lineage>
</organism>
<dbReference type="InterPro" id="IPR007037">
    <property type="entry name" value="SIP_rossman_dom"/>
</dbReference>
<dbReference type="RefSeq" id="WP_163736815.1">
    <property type="nucleotide sequence ID" value="NZ_JAAGOA010000006.1"/>
</dbReference>
<dbReference type="InterPro" id="IPR017927">
    <property type="entry name" value="FAD-bd_FR_type"/>
</dbReference>
<gene>
    <name evidence="2" type="ORF">G1H10_10980</name>
</gene>
<dbReference type="FunFam" id="2.40.30.10:FF:000131">
    <property type="entry name" value="NADPH-dependent ferric siderophore reductase"/>
    <property type="match status" value="1"/>
</dbReference>
<evidence type="ECO:0000259" key="1">
    <source>
        <dbReference type="PROSITE" id="PS51384"/>
    </source>
</evidence>
<dbReference type="PANTHER" id="PTHR30157">
    <property type="entry name" value="FERRIC REDUCTASE, NADPH-DEPENDENT"/>
    <property type="match status" value="1"/>
</dbReference>
<dbReference type="InterPro" id="IPR039261">
    <property type="entry name" value="FNR_nucleotide-bd"/>
</dbReference>
<comment type="caution">
    <text evidence="2">The sequence shown here is derived from an EMBL/GenBank/DDBJ whole genome shotgun (WGS) entry which is preliminary data.</text>
</comment>
<accession>A0A6L9S801</accession>
<protein>
    <submittedName>
        <fullName evidence="2">Siderophore-interacting protein</fullName>
    </submittedName>
</protein>
<evidence type="ECO:0000313" key="2">
    <source>
        <dbReference type="EMBL" id="NEE00692.1"/>
    </source>
</evidence>
<dbReference type="Pfam" id="PF08021">
    <property type="entry name" value="FAD_binding_9"/>
    <property type="match status" value="1"/>
</dbReference>
<dbReference type="GO" id="GO:0016491">
    <property type="term" value="F:oxidoreductase activity"/>
    <property type="evidence" value="ECO:0007669"/>
    <property type="project" value="InterPro"/>
</dbReference>
<feature type="domain" description="FAD-binding FR-type" evidence="1">
    <location>
        <begin position="12"/>
        <end position="137"/>
    </location>
</feature>
<keyword evidence="3" id="KW-1185">Reference proteome</keyword>
<proteinExistence type="predicted"/>